<accession>A0A1S1Q2Z7</accession>
<comment type="caution">
    <text evidence="1">The sequence shown here is derived from an EMBL/GenBank/DDBJ whole genome shotgun (WGS) entry which is preliminary data.</text>
</comment>
<sequence>MDATSRRRLIAVGVLFPLDLLVPRGGGMSPSSDVLDHLDDRVAQLTAGYERAPIGATAVHLRRHLPVVRSLLQRDVVPQATRLRLHRAAGRLVALWAATRHDLGDLPGAVLAFEEAFVHAAEARDEELMCWVRLWQSSLARKAGRPADAVALAASGAALVGRGSPAAARAAAIEARAHGTLGDRWAVHEAVGRAWSIAGTLSVEQLGRPGFSIDTLHVLTLSELSAAAYVELGMPGAASVYTDAAIHHLDAVGATGLRSMTRIAAATAAAKRRDLDHAVELVDEALRISRHRPSIVIGGRAERFVGEARGYLGWHSLLDDLDERLRTWRPPRLTT</sequence>
<protein>
    <submittedName>
        <fullName evidence="1">Uncharacterized protein</fullName>
    </submittedName>
</protein>
<dbReference type="EMBL" id="MAXA01000213">
    <property type="protein sequence ID" value="OHV28330.1"/>
    <property type="molecule type" value="Genomic_DNA"/>
</dbReference>
<dbReference type="RefSeq" id="WP_071063765.1">
    <property type="nucleotide sequence ID" value="NZ_MAXA01000213.1"/>
</dbReference>
<proteinExistence type="predicted"/>
<keyword evidence="2" id="KW-1185">Reference proteome</keyword>
<dbReference type="Proteomes" id="UP000179769">
    <property type="component" value="Unassembled WGS sequence"/>
</dbReference>
<reference evidence="2" key="1">
    <citation type="submission" date="2016-07" db="EMBL/GenBank/DDBJ databases">
        <title>Frankia sp. NRRL B-16219 Genome sequencing.</title>
        <authorList>
            <person name="Ghodhbane-Gtari F."/>
            <person name="Swanson E."/>
            <person name="Gueddou A."/>
            <person name="Louati M."/>
            <person name="Nouioui I."/>
            <person name="Hezbri K."/>
            <person name="Abebe-Akele F."/>
            <person name="Simpson S."/>
            <person name="Morris K."/>
            <person name="Thomas K."/>
            <person name="Gtari M."/>
            <person name="Tisa L.S."/>
        </authorList>
    </citation>
    <scope>NUCLEOTIDE SEQUENCE [LARGE SCALE GENOMIC DNA]</scope>
    <source>
        <strain evidence="2">NRRL B-16219</strain>
    </source>
</reference>
<gene>
    <name evidence="1" type="ORF">BBK14_04100</name>
</gene>
<organism evidence="1 2">
    <name type="scientific">Parafrankia soli</name>
    <dbReference type="NCBI Taxonomy" id="2599596"/>
    <lineage>
        <taxon>Bacteria</taxon>
        <taxon>Bacillati</taxon>
        <taxon>Actinomycetota</taxon>
        <taxon>Actinomycetes</taxon>
        <taxon>Frankiales</taxon>
        <taxon>Frankiaceae</taxon>
        <taxon>Parafrankia</taxon>
    </lineage>
</organism>
<evidence type="ECO:0000313" key="2">
    <source>
        <dbReference type="Proteomes" id="UP000179769"/>
    </source>
</evidence>
<evidence type="ECO:0000313" key="1">
    <source>
        <dbReference type="EMBL" id="OHV28330.1"/>
    </source>
</evidence>
<name>A0A1S1Q2Z7_9ACTN</name>
<dbReference type="AlphaFoldDB" id="A0A1S1Q2Z7"/>